<evidence type="ECO:0000313" key="2">
    <source>
        <dbReference type="Proteomes" id="UP000245207"/>
    </source>
</evidence>
<organism evidence="1 2">
    <name type="scientific">Artemisia annua</name>
    <name type="common">Sweet wormwood</name>
    <dbReference type="NCBI Taxonomy" id="35608"/>
    <lineage>
        <taxon>Eukaryota</taxon>
        <taxon>Viridiplantae</taxon>
        <taxon>Streptophyta</taxon>
        <taxon>Embryophyta</taxon>
        <taxon>Tracheophyta</taxon>
        <taxon>Spermatophyta</taxon>
        <taxon>Magnoliopsida</taxon>
        <taxon>eudicotyledons</taxon>
        <taxon>Gunneridae</taxon>
        <taxon>Pentapetalae</taxon>
        <taxon>asterids</taxon>
        <taxon>campanulids</taxon>
        <taxon>Asterales</taxon>
        <taxon>Asteraceae</taxon>
        <taxon>Asteroideae</taxon>
        <taxon>Anthemideae</taxon>
        <taxon>Artemisiinae</taxon>
        <taxon>Artemisia</taxon>
    </lineage>
</organism>
<dbReference type="AlphaFoldDB" id="A0A2U1P6W1"/>
<keyword evidence="2" id="KW-1185">Reference proteome</keyword>
<dbReference type="EMBL" id="PKPP01001583">
    <property type="protein sequence ID" value="PWA81488.1"/>
    <property type="molecule type" value="Genomic_DNA"/>
</dbReference>
<dbReference type="Pfam" id="PF14299">
    <property type="entry name" value="PP2"/>
    <property type="match status" value="1"/>
</dbReference>
<name>A0A2U1P6W1_ARTAN</name>
<accession>A0A2U1P6W1</accession>
<comment type="caution">
    <text evidence="1">The sequence shown here is derived from an EMBL/GenBank/DDBJ whole genome shotgun (WGS) entry which is preliminary data.</text>
</comment>
<sequence>MERLLGLLKKKLRNLTRRYHNPEFVDERHRHCYKGLGTSIYARIGRVEGSSSSQDWDELELNTYQVEKDNLTVENKSCKKTSYMIVVRVWTLLSILDLGQVVELQRHQAFSIKCDIETKMLSPDTAYACYLVFQLPENSEGLKDKRVPENREDGWMQIIIWEFVYNNEIKDNYIPMELKLSI</sequence>
<dbReference type="STRING" id="35608.A0A2U1P6W1"/>
<reference evidence="1 2" key="1">
    <citation type="journal article" date="2018" name="Mol. Plant">
        <title>The genome of Artemisia annua provides insight into the evolution of Asteraceae family and artemisinin biosynthesis.</title>
        <authorList>
            <person name="Shen Q."/>
            <person name="Zhang L."/>
            <person name="Liao Z."/>
            <person name="Wang S."/>
            <person name="Yan T."/>
            <person name="Shi P."/>
            <person name="Liu M."/>
            <person name="Fu X."/>
            <person name="Pan Q."/>
            <person name="Wang Y."/>
            <person name="Lv Z."/>
            <person name="Lu X."/>
            <person name="Zhang F."/>
            <person name="Jiang W."/>
            <person name="Ma Y."/>
            <person name="Chen M."/>
            <person name="Hao X."/>
            <person name="Li L."/>
            <person name="Tang Y."/>
            <person name="Lv G."/>
            <person name="Zhou Y."/>
            <person name="Sun X."/>
            <person name="Brodelius P.E."/>
            <person name="Rose J.K.C."/>
            <person name="Tang K."/>
        </authorList>
    </citation>
    <scope>NUCLEOTIDE SEQUENCE [LARGE SCALE GENOMIC DNA]</scope>
    <source>
        <strain evidence="2">cv. Huhao1</strain>
        <tissue evidence="1">Leaf</tissue>
    </source>
</reference>
<dbReference type="PANTHER" id="PTHR32278:SF135">
    <property type="entry name" value="F-BOX PROTEIN PP2-B12"/>
    <property type="match status" value="1"/>
</dbReference>
<proteinExistence type="predicted"/>
<dbReference type="InterPro" id="IPR025886">
    <property type="entry name" value="PP2-like"/>
</dbReference>
<dbReference type="Proteomes" id="UP000245207">
    <property type="component" value="Unassembled WGS sequence"/>
</dbReference>
<evidence type="ECO:0000313" key="1">
    <source>
        <dbReference type="EMBL" id="PWA81488.1"/>
    </source>
</evidence>
<dbReference type="PANTHER" id="PTHR32278">
    <property type="entry name" value="F-BOX DOMAIN-CONTAINING PROTEIN"/>
    <property type="match status" value="1"/>
</dbReference>
<protein>
    <submittedName>
        <fullName evidence="1">Phloem protein 2-like protein</fullName>
    </submittedName>
</protein>
<gene>
    <name evidence="1" type="ORF">CTI12_AA189430</name>
</gene>